<dbReference type="PANTHER" id="PTHR36057">
    <property type="match status" value="1"/>
</dbReference>
<gene>
    <name evidence="1" type="ORF">SAMN04488023_12543</name>
</gene>
<dbReference type="SUPFAM" id="SSF52833">
    <property type="entry name" value="Thioredoxin-like"/>
    <property type="match status" value="1"/>
</dbReference>
<evidence type="ECO:0000313" key="1">
    <source>
        <dbReference type="EMBL" id="SES01890.1"/>
    </source>
</evidence>
<dbReference type="STRING" id="390241.SAMN04488023_12543"/>
<accession>A0A1H9TWZ2</accession>
<dbReference type="Pfam" id="PF06764">
    <property type="entry name" value="DUF1223"/>
    <property type="match status" value="1"/>
</dbReference>
<dbReference type="EMBL" id="FOGG01000025">
    <property type="protein sequence ID" value="SES01890.1"/>
    <property type="molecule type" value="Genomic_DNA"/>
</dbReference>
<name>A0A1H9TWZ2_9SPHI</name>
<dbReference type="InterPro" id="IPR036249">
    <property type="entry name" value="Thioredoxin-like_sf"/>
</dbReference>
<evidence type="ECO:0008006" key="3">
    <source>
        <dbReference type="Google" id="ProtNLM"/>
    </source>
</evidence>
<dbReference type="PANTHER" id="PTHR36057:SF1">
    <property type="entry name" value="LIPOPROTEIN LIPID ATTACHMENT SITE-LIKE PROTEIN, PUTATIVE (DUF1223)-RELATED"/>
    <property type="match status" value="1"/>
</dbReference>
<proteinExistence type="predicted"/>
<reference evidence="1 2" key="1">
    <citation type="submission" date="2016-10" db="EMBL/GenBank/DDBJ databases">
        <authorList>
            <person name="de Groot N.N."/>
        </authorList>
    </citation>
    <scope>NUCLEOTIDE SEQUENCE [LARGE SCALE GENOMIC DNA]</scope>
    <source>
        <strain evidence="1 2">DSM 18610</strain>
    </source>
</reference>
<dbReference type="Proteomes" id="UP000199572">
    <property type="component" value="Unassembled WGS sequence"/>
</dbReference>
<keyword evidence="2" id="KW-1185">Reference proteome</keyword>
<evidence type="ECO:0000313" key="2">
    <source>
        <dbReference type="Proteomes" id="UP000199572"/>
    </source>
</evidence>
<protein>
    <recommendedName>
        <fullName evidence="3">DUF1223 domain-containing protein</fullName>
    </recommendedName>
</protein>
<dbReference type="RefSeq" id="WP_245738698.1">
    <property type="nucleotide sequence ID" value="NZ_FOGG01000025.1"/>
</dbReference>
<dbReference type="InterPro" id="IPR010634">
    <property type="entry name" value="DUF1223"/>
</dbReference>
<sequence>MVGKIAFIVIAFSAISLAFTLKQDRPAAQGFAVIELFTSEGCSSCPPADALIARIEKENKEKPVYILAYHVDYWDRLGWKDSFSSAQSSKRQNQYANWLRLSNVYTPQIVVNGSQQFVGSEEKTLRNALQHSLSQTGQNRLAITLEKQTVTNITLSYLTIRQVKDDHLILAIVNPNATNKIERGENKGRTLHHVQIVNHFETFSLNGREKGLVNLALGNIKNDFEVIAFLQNAKSGEITAATKLQLKTHG</sequence>
<dbReference type="AlphaFoldDB" id="A0A1H9TWZ2"/>
<organism evidence="1 2">
    <name type="scientific">Pedobacter rhizosphaerae</name>
    <dbReference type="NCBI Taxonomy" id="390241"/>
    <lineage>
        <taxon>Bacteria</taxon>
        <taxon>Pseudomonadati</taxon>
        <taxon>Bacteroidota</taxon>
        <taxon>Sphingobacteriia</taxon>
        <taxon>Sphingobacteriales</taxon>
        <taxon>Sphingobacteriaceae</taxon>
        <taxon>Pedobacter</taxon>
    </lineage>
</organism>